<keyword evidence="3" id="KW-1185">Reference proteome</keyword>
<protein>
    <recommendedName>
        <fullName evidence="1">YdhG-like domain-containing protein</fullName>
    </recommendedName>
</protein>
<dbReference type="KEGG" id="din:Selin_0667"/>
<accession>E6W1F6</accession>
<dbReference type="InParanoid" id="E6W1F6"/>
<organism evidence="2 3">
    <name type="scientific">Desulfurispirillum indicum (strain ATCC BAA-1389 / DSM 22839 / S5)</name>
    <dbReference type="NCBI Taxonomy" id="653733"/>
    <lineage>
        <taxon>Bacteria</taxon>
        <taxon>Pseudomonadati</taxon>
        <taxon>Chrysiogenota</taxon>
        <taxon>Chrysiogenia</taxon>
        <taxon>Chrysiogenales</taxon>
        <taxon>Chrysiogenaceae</taxon>
        <taxon>Desulfurispirillum</taxon>
    </lineage>
</organism>
<dbReference type="SUPFAM" id="SSF159888">
    <property type="entry name" value="YdhG-like"/>
    <property type="match status" value="1"/>
</dbReference>
<reference evidence="2 3" key="1">
    <citation type="submission" date="2010-12" db="EMBL/GenBank/DDBJ databases">
        <title>Complete sequence of Desulfurispirillum indicum S5.</title>
        <authorList>
            <consortium name="US DOE Joint Genome Institute"/>
            <person name="Lucas S."/>
            <person name="Copeland A."/>
            <person name="Lapidus A."/>
            <person name="Cheng J.-F."/>
            <person name="Goodwin L."/>
            <person name="Pitluck S."/>
            <person name="Chertkov O."/>
            <person name="Held B."/>
            <person name="Detter J.C."/>
            <person name="Han C."/>
            <person name="Tapia R."/>
            <person name="Land M."/>
            <person name="Hauser L."/>
            <person name="Kyrpides N."/>
            <person name="Ivanova N."/>
            <person name="Mikhailova N."/>
            <person name="Haggblom M."/>
            <person name="Rauschenbach I."/>
            <person name="Bini E."/>
            <person name="Woyke T."/>
        </authorList>
    </citation>
    <scope>NUCLEOTIDE SEQUENCE [LARGE SCALE GENOMIC DNA]</scope>
    <source>
        <strain evidence="3">ATCC BAA-1389 / DSM 22839 / S5</strain>
    </source>
</reference>
<dbReference type="AlphaFoldDB" id="E6W1F6"/>
<evidence type="ECO:0000259" key="1">
    <source>
        <dbReference type="Pfam" id="PF08818"/>
    </source>
</evidence>
<dbReference type="RefSeq" id="WP_013505300.1">
    <property type="nucleotide sequence ID" value="NC_014836.1"/>
</dbReference>
<feature type="domain" description="YdhG-like" evidence="1">
    <location>
        <begin position="22"/>
        <end position="112"/>
    </location>
</feature>
<sequence length="117" mass="12808">MSTMHVETFLNDLQNHSESQYALVRALRETVLAVCQGSGEEMKYGGILFSGAEPFCGIFAYTGHVSLEFSRGAMLPDPHGVLEGGGKLRRHIKLRALQDIADRHVAEYVQAAFGLQG</sequence>
<dbReference type="eggNOG" id="COG5649">
    <property type="taxonomic scope" value="Bacteria"/>
</dbReference>
<dbReference type="Pfam" id="PF08818">
    <property type="entry name" value="DUF1801"/>
    <property type="match status" value="1"/>
</dbReference>
<dbReference type="HOGENOM" id="CLU_145423_0_0_0"/>
<dbReference type="OrthoDB" id="7619808at2"/>
<name>E6W1F6_DESIS</name>
<gene>
    <name evidence="2" type="ordered locus">Selin_0667</name>
</gene>
<proteinExistence type="predicted"/>
<dbReference type="EMBL" id="CP002432">
    <property type="protein sequence ID" value="ADU65412.1"/>
    <property type="molecule type" value="Genomic_DNA"/>
</dbReference>
<dbReference type="InterPro" id="IPR014922">
    <property type="entry name" value="YdhG-like"/>
</dbReference>
<dbReference type="Proteomes" id="UP000002572">
    <property type="component" value="Chromosome"/>
</dbReference>
<dbReference type="STRING" id="653733.Selin_0667"/>
<evidence type="ECO:0000313" key="2">
    <source>
        <dbReference type="EMBL" id="ADU65412.1"/>
    </source>
</evidence>
<evidence type="ECO:0000313" key="3">
    <source>
        <dbReference type="Proteomes" id="UP000002572"/>
    </source>
</evidence>